<evidence type="ECO:0000313" key="2">
    <source>
        <dbReference type="EMBL" id="KAK4172092.1"/>
    </source>
</evidence>
<reference evidence="2" key="2">
    <citation type="submission" date="2023-05" db="EMBL/GenBank/DDBJ databases">
        <authorList>
            <consortium name="Lawrence Berkeley National Laboratory"/>
            <person name="Steindorff A."/>
            <person name="Hensen N."/>
            <person name="Bonometti L."/>
            <person name="Westerberg I."/>
            <person name="Brannstrom I.O."/>
            <person name="Guillou S."/>
            <person name="Cros-Aarteil S."/>
            <person name="Calhoun S."/>
            <person name="Haridas S."/>
            <person name="Kuo A."/>
            <person name="Mondo S."/>
            <person name="Pangilinan J."/>
            <person name="Riley R."/>
            <person name="Labutti K."/>
            <person name="Andreopoulos B."/>
            <person name="Lipzen A."/>
            <person name="Chen C."/>
            <person name="Yanf M."/>
            <person name="Daum C."/>
            <person name="Ng V."/>
            <person name="Clum A."/>
            <person name="Ohm R."/>
            <person name="Martin F."/>
            <person name="Silar P."/>
            <person name="Natvig D."/>
            <person name="Lalanne C."/>
            <person name="Gautier V."/>
            <person name="Ament-Velasquez S.L."/>
            <person name="Kruys A."/>
            <person name="Hutchinson M.I."/>
            <person name="Powell A.J."/>
            <person name="Barry K."/>
            <person name="Miller A.N."/>
            <person name="Grigoriev I.V."/>
            <person name="Debuchy R."/>
            <person name="Gladieux P."/>
            <person name="Thoren M.H."/>
            <person name="Johannesson H."/>
        </authorList>
    </citation>
    <scope>NUCLEOTIDE SEQUENCE</scope>
    <source>
        <strain evidence="2">CBS 892.96</strain>
    </source>
</reference>
<accession>A0AAN6W0F9</accession>
<evidence type="ECO:0000313" key="3">
    <source>
        <dbReference type="Proteomes" id="UP001302321"/>
    </source>
</evidence>
<name>A0AAN6W0F9_9PEZI</name>
<dbReference type="EMBL" id="MU866465">
    <property type="protein sequence ID" value="KAK4172092.1"/>
    <property type="molecule type" value="Genomic_DNA"/>
</dbReference>
<dbReference type="Pfam" id="PF26640">
    <property type="entry name" value="DUF8212"/>
    <property type="match status" value="1"/>
</dbReference>
<reference evidence="2" key="1">
    <citation type="journal article" date="2023" name="Mol. Phylogenet. Evol.">
        <title>Genome-scale phylogeny and comparative genomics of the fungal order Sordariales.</title>
        <authorList>
            <person name="Hensen N."/>
            <person name="Bonometti L."/>
            <person name="Westerberg I."/>
            <person name="Brannstrom I.O."/>
            <person name="Guillou S."/>
            <person name="Cros-Aarteil S."/>
            <person name="Calhoun S."/>
            <person name="Haridas S."/>
            <person name="Kuo A."/>
            <person name="Mondo S."/>
            <person name="Pangilinan J."/>
            <person name="Riley R."/>
            <person name="LaButti K."/>
            <person name="Andreopoulos B."/>
            <person name="Lipzen A."/>
            <person name="Chen C."/>
            <person name="Yan M."/>
            <person name="Daum C."/>
            <person name="Ng V."/>
            <person name="Clum A."/>
            <person name="Steindorff A."/>
            <person name="Ohm R.A."/>
            <person name="Martin F."/>
            <person name="Silar P."/>
            <person name="Natvig D.O."/>
            <person name="Lalanne C."/>
            <person name="Gautier V."/>
            <person name="Ament-Velasquez S.L."/>
            <person name="Kruys A."/>
            <person name="Hutchinson M.I."/>
            <person name="Powell A.J."/>
            <person name="Barry K."/>
            <person name="Miller A.N."/>
            <person name="Grigoriev I.V."/>
            <person name="Debuchy R."/>
            <person name="Gladieux P."/>
            <person name="Hiltunen Thoren M."/>
            <person name="Johannesson H."/>
        </authorList>
    </citation>
    <scope>NUCLEOTIDE SEQUENCE</scope>
    <source>
        <strain evidence="2">CBS 892.96</strain>
    </source>
</reference>
<gene>
    <name evidence="2" type="ORF">QBC36DRAFT_338648</name>
</gene>
<dbReference type="InterPro" id="IPR058525">
    <property type="entry name" value="DUF8212"/>
</dbReference>
<organism evidence="2 3">
    <name type="scientific">Triangularia setosa</name>
    <dbReference type="NCBI Taxonomy" id="2587417"/>
    <lineage>
        <taxon>Eukaryota</taxon>
        <taxon>Fungi</taxon>
        <taxon>Dikarya</taxon>
        <taxon>Ascomycota</taxon>
        <taxon>Pezizomycotina</taxon>
        <taxon>Sordariomycetes</taxon>
        <taxon>Sordariomycetidae</taxon>
        <taxon>Sordariales</taxon>
        <taxon>Podosporaceae</taxon>
        <taxon>Triangularia</taxon>
    </lineage>
</organism>
<sequence length="430" mass="48419">MSWASRRVTTREEDLTYSLLGIFGISMPLLYGEGSQNAFRRLQEEIIKVSDDQSIFAFNTNSSDNTLLAHHPSDFALQGGVRPSFARKLTPPFTMSNAGLSLTTPLIQTMSPYWVLAVLNCVELHWAQGDVRARSITCLPLLGRDKKFMRARAPITLISLGVDLVGEHKALRLRDHTNIPEVGSSDSDSDTATACNTSSIAKTTPLEIQDLTTRKDTKILVTYFSRIYPLYGNEMDEAMKGFEVIDMGSPIKIHDRGFMITFPRGMECYRFLDSFPKKDLYPSISFFLPSVTPPALLDGNMEENHRNVTRGLLIFAHEMAGRVKPGYLEEIEIVGIYLAQDSSSGNWTCRILDLGRQISGADLEHRWAVKGDEMVLGKPEEWVHYDQQRNMVVAARTRFETANGQPCREAIMVEIVFDLKELLKERELEG</sequence>
<proteinExistence type="predicted"/>
<keyword evidence="3" id="KW-1185">Reference proteome</keyword>
<protein>
    <recommendedName>
        <fullName evidence="1">DUF8212 domain-containing protein</fullName>
    </recommendedName>
</protein>
<evidence type="ECO:0000259" key="1">
    <source>
        <dbReference type="Pfam" id="PF26640"/>
    </source>
</evidence>
<dbReference type="Proteomes" id="UP001302321">
    <property type="component" value="Unassembled WGS sequence"/>
</dbReference>
<dbReference type="PANTHER" id="PTHR10622:SF10">
    <property type="entry name" value="HET DOMAIN-CONTAINING PROTEIN"/>
    <property type="match status" value="1"/>
</dbReference>
<feature type="domain" description="DUF8212" evidence="1">
    <location>
        <begin position="37"/>
        <end position="68"/>
    </location>
</feature>
<comment type="caution">
    <text evidence="2">The sequence shown here is derived from an EMBL/GenBank/DDBJ whole genome shotgun (WGS) entry which is preliminary data.</text>
</comment>
<dbReference type="PANTHER" id="PTHR10622">
    <property type="entry name" value="HET DOMAIN-CONTAINING PROTEIN"/>
    <property type="match status" value="1"/>
</dbReference>
<dbReference type="AlphaFoldDB" id="A0AAN6W0F9"/>